<reference evidence="16 17" key="1">
    <citation type="journal article" date="2013" name="Genome Biol.">
        <title>The genome sequence of the most widely cultivated cacao type and its use to identify candidate genes regulating pod color.</title>
        <authorList>
            <person name="Motamayor J.C."/>
            <person name="Mockaitis K."/>
            <person name="Schmutz J."/>
            <person name="Haiminen N."/>
            <person name="Iii D.L."/>
            <person name="Cornejo O."/>
            <person name="Findley S.D."/>
            <person name="Zheng P."/>
            <person name="Utro F."/>
            <person name="Royaert S."/>
            <person name="Saski C."/>
            <person name="Jenkins J."/>
            <person name="Podicheti R."/>
            <person name="Zhao M."/>
            <person name="Scheffler B.E."/>
            <person name="Stack J.C."/>
            <person name="Feltus F.A."/>
            <person name="Mustiga G.M."/>
            <person name="Amores F."/>
            <person name="Phillips W."/>
            <person name="Marelli J.P."/>
            <person name="May G.D."/>
            <person name="Shapiro H."/>
            <person name="Ma J."/>
            <person name="Bustamante C.D."/>
            <person name="Schnell R.J."/>
            <person name="Main D."/>
            <person name="Gilbert D."/>
            <person name="Parida L."/>
            <person name="Kuhn D.N."/>
        </authorList>
    </citation>
    <scope>NUCLEOTIDE SEQUENCE [LARGE SCALE GENOMIC DNA]</scope>
    <source>
        <strain evidence="17">cv. Matina 1-6</strain>
    </source>
</reference>
<dbReference type="EMBL" id="CM001884">
    <property type="protein sequence ID" value="EOY28710.1"/>
    <property type="molecule type" value="Genomic_DNA"/>
</dbReference>
<keyword evidence="8 13" id="KW-0735">Signal-anchor</keyword>
<dbReference type="GO" id="GO:0000139">
    <property type="term" value="C:Golgi membrane"/>
    <property type="evidence" value="ECO:0000318"/>
    <property type="project" value="GO_Central"/>
</dbReference>
<dbReference type="Pfam" id="PF01762">
    <property type="entry name" value="Galactosyl_T"/>
    <property type="match status" value="1"/>
</dbReference>
<evidence type="ECO:0000259" key="15">
    <source>
        <dbReference type="Pfam" id="PF13334"/>
    </source>
</evidence>
<keyword evidence="7 13" id="KW-0812">Transmembrane</keyword>
<evidence type="ECO:0000313" key="17">
    <source>
        <dbReference type="Proteomes" id="UP000026915"/>
    </source>
</evidence>
<evidence type="ECO:0000256" key="6">
    <source>
        <dbReference type="ARBA" id="ARBA00022679"/>
    </source>
</evidence>
<dbReference type="Pfam" id="PF13334">
    <property type="entry name" value="DUF4094"/>
    <property type="match status" value="1"/>
</dbReference>
<dbReference type="GO" id="GO:0008378">
    <property type="term" value="F:galactosyltransferase activity"/>
    <property type="evidence" value="ECO:0000318"/>
    <property type="project" value="GO_Central"/>
</dbReference>
<evidence type="ECO:0000256" key="9">
    <source>
        <dbReference type="ARBA" id="ARBA00022989"/>
    </source>
</evidence>
<dbReference type="InterPro" id="IPR025298">
    <property type="entry name" value="DUF4094"/>
</dbReference>
<evidence type="ECO:0000256" key="14">
    <source>
        <dbReference type="SAM" id="Coils"/>
    </source>
</evidence>
<comment type="subcellular location">
    <subcellularLocation>
        <location evidence="2 13">Golgi apparatus membrane</location>
        <topology evidence="2 13">Single-pass type II membrane protein</topology>
    </subcellularLocation>
</comment>
<evidence type="ECO:0000256" key="8">
    <source>
        <dbReference type="ARBA" id="ARBA00022968"/>
    </source>
</evidence>
<dbReference type="PANTHER" id="PTHR11214:SF343">
    <property type="entry name" value="BETA-1,3-GALACTOSYLTRANSFERASE 1-RELATED"/>
    <property type="match status" value="1"/>
</dbReference>
<dbReference type="InParanoid" id="A0A061GFT8"/>
<dbReference type="Proteomes" id="UP000026915">
    <property type="component" value="Chromosome 6"/>
</dbReference>
<gene>
    <name evidence="16" type="ORF">TCM_030233</name>
</gene>
<keyword evidence="9 13" id="KW-1133">Transmembrane helix</keyword>
<evidence type="ECO:0000256" key="3">
    <source>
        <dbReference type="ARBA" id="ARBA00004922"/>
    </source>
</evidence>
<name>A0A061GFT8_THECC</name>
<dbReference type="Gene3D" id="3.90.550.50">
    <property type="match status" value="1"/>
</dbReference>
<dbReference type="UniPathway" id="UPA00378"/>
<dbReference type="PANTHER" id="PTHR11214">
    <property type="entry name" value="BETA-1,3-N-ACETYLGLUCOSAMINYLTRANSFERASE"/>
    <property type="match status" value="1"/>
</dbReference>
<comment type="similarity">
    <text evidence="4 13">Belongs to the glycosyltransferase 31 family.</text>
</comment>
<dbReference type="EC" id="2.4.1.-" evidence="13"/>
<dbReference type="FunFam" id="3.90.550.50:FF:000002">
    <property type="entry name" value="Hexosyltransferase"/>
    <property type="match status" value="1"/>
</dbReference>
<evidence type="ECO:0000256" key="10">
    <source>
        <dbReference type="ARBA" id="ARBA00023034"/>
    </source>
</evidence>
<sequence>MSVKSRGELAAKHVLSRNLALLLCFASFCAGMFFTNRMWMLPDGKGIPRTSRIGVEQSLNCDKKIKALNNEANSSGGSSGSQHSIHLLLYIECRTLDRAISDLEMKIVAARAERETIMKDPIISEDLKNVKSTLKRKYFMVIGINTAFSSRKRRDSVRSTWMPQAEKRKKLEEEKGIIIRFVIGHSSTSGGILDKAIEAEEKVHGDFLRLQHIEGYLELSAKTKTYFATAVSLWDAEFYVKVDDDVHVNLATLGSTLAGHSNKPRVYIGCMKSGPVLARKGVKYHEPEYWKFGEVGNKYFRHATGQLYAISKDLATYISINQNVLHKYANEDVSLGSWFIGLDVEHVDDRRLCCGTPPDCEWKAQAGNICVASFDWRCSGICRSVERIIEVHERCGEDKNALWSTNFVQTTSSSF</sequence>
<dbReference type="AlphaFoldDB" id="A0A061GFT8"/>
<protein>
    <recommendedName>
        <fullName evidence="13">Hexosyltransferase</fullName>
        <ecNumber evidence="13">2.4.1.-</ecNumber>
    </recommendedName>
</protein>
<keyword evidence="17" id="KW-1185">Reference proteome</keyword>
<keyword evidence="6" id="KW-0808">Transferase</keyword>
<dbReference type="InterPro" id="IPR002659">
    <property type="entry name" value="Glyco_trans_31"/>
</dbReference>
<evidence type="ECO:0000313" key="16">
    <source>
        <dbReference type="EMBL" id="EOY28710.1"/>
    </source>
</evidence>
<evidence type="ECO:0000256" key="1">
    <source>
        <dbReference type="ARBA" id="ARBA00001936"/>
    </source>
</evidence>
<feature type="coiled-coil region" evidence="14">
    <location>
        <begin position="93"/>
        <end position="120"/>
    </location>
</feature>
<dbReference type="Gramene" id="EOY28710">
    <property type="protein sequence ID" value="EOY28710"/>
    <property type="gene ID" value="TCM_030233"/>
</dbReference>
<keyword evidence="5 13" id="KW-0328">Glycosyltransferase</keyword>
<evidence type="ECO:0000256" key="7">
    <source>
        <dbReference type="ARBA" id="ARBA00022692"/>
    </source>
</evidence>
<accession>A0A061GFT8</accession>
<evidence type="ECO:0000256" key="12">
    <source>
        <dbReference type="ARBA" id="ARBA00023211"/>
    </source>
</evidence>
<evidence type="ECO:0000256" key="13">
    <source>
        <dbReference type="RuleBase" id="RU363063"/>
    </source>
</evidence>
<keyword evidence="10 13" id="KW-0333">Golgi apparatus</keyword>
<keyword evidence="11 13" id="KW-0472">Membrane</keyword>
<dbReference type="OMA" id="TEGYMEL"/>
<feature type="transmembrane region" description="Helical" evidence="13">
    <location>
        <begin position="20"/>
        <end position="39"/>
    </location>
</feature>
<dbReference type="HOGENOM" id="CLU_040730_3_0_1"/>
<organism evidence="16 17">
    <name type="scientific">Theobroma cacao</name>
    <name type="common">Cacao</name>
    <name type="synonym">Cocoa</name>
    <dbReference type="NCBI Taxonomy" id="3641"/>
    <lineage>
        <taxon>Eukaryota</taxon>
        <taxon>Viridiplantae</taxon>
        <taxon>Streptophyta</taxon>
        <taxon>Embryophyta</taxon>
        <taxon>Tracheophyta</taxon>
        <taxon>Spermatophyta</taxon>
        <taxon>Magnoliopsida</taxon>
        <taxon>eudicotyledons</taxon>
        <taxon>Gunneridae</taxon>
        <taxon>Pentapetalae</taxon>
        <taxon>rosids</taxon>
        <taxon>malvids</taxon>
        <taxon>Malvales</taxon>
        <taxon>Malvaceae</taxon>
        <taxon>Byttnerioideae</taxon>
        <taxon>Theobroma</taxon>
    </lineage>
</organism>
<feature type="domain" description="DUF4094" evidence="15">
    <location>
        <begin position="16"/>
        <end position="113"/>
    </location>
</feature>
<keyword evidence="12 13" id="KW-0464">Manganese</keyword>
<comment type="pathway">
    <text evidence="3">Protein modification; protein glycosylation.</text>
</comment>
<evidence type="ECO:0000256" key="11">
    <source>
        <dbReference type="ARBA" id="ARBA00023136"/>
    </source>
</evidence>
<evidence type="ECO:0000256" key="5">
    <source>
        <dbReference type="ARBA" id="ARBA00022676"/>
    </source>
</evidence>
<proteinExistence type="inferred from homology"/>
<keyword evidence="14" id="KW-0175">Coiled coil</keyword>
<evidence type="ECO:0000256" key="4">
    <source>
        <dbReference type="ARBA" id="ARBA00008661"/>
    </source>
</evidence>
<comment type="cofactor">
    <cofactor evidence="1 13">
        <name>Mn(2+)</name>
        <dbReference type="ChEBI" id="CHEBI:29035"/>
    </cofactor>
</comment>
<dbReference type="eggNOG" id="KOG2288">
    <property type="taxonomic scope" value="Eukaryota"/>
</dbReference>
<evidence type="ECO:0000256" key="2">
    <source>
        <dbReference type="ARBA" id="ARBA00004323"/>
    </source>
</evidence>